<organism evidence="8 9">
    <name type="scientific">Arcobacter arenosus</name>
    <dbReference type="NCBI Taxonomy" id="2576037"/>
    <lineage>
        <taxon>Bacteria</taxon>
        <taxon>Pseudomonadati</taxon>
        <taxon>Campylobacterota</taxon>
        <taxon>Epsilonproteobacteria</taxon>
        <taxon>Campylobacterales</taxon>
        <taxon>Arcobacteraceae</taxon>
        <taxon>Arcobacter</taxon>
    </lineage>
</organism>
<keyword evidence="3" id="KW-0949">S-adenosyl-L-methionine</keyword>
<name>A0A5R8XXX0_9BACT</name>
<evidence type="ECO:0000256" key="5">
    <source>
        <dbReference type="ARBA" id="ARBA00023004"/>
    </source>
</evidence>
<evidence type="ECO:0000256" key="6">
    <source>
        <dbReference type="ARBA" id="ARBA00023014"/>
    </source>
</evidence>
<reference evidence="8 9" key="1">
    <citation type="submission" date="2019-05" db="EMBL/GenBank/DDBJ databases">
        <title>Arcobacter sp. nov., isolated from sea sediment.</title>
        <authorList>
            <person name="Kim W."/>
        </authorList>
    </citation>
    <scope>NUCLEOTIDE SEQUENCE [LARGE SCALE GENOMIC DNA]</scope>
    <source>
        <strain evidence="8 9">CAU 1517</strain>
    </source>
</reference>
<evidence type="ECO:0000256" key="2">
    <source>
        <dbReference type="ARBA" id="ARBA00022485"/>
    </source>
</evidence>
<dbReference type="SFLD" id="SFLDS00029">
    <property type="entry name" value="Radical_SAM"/>
    <property type="match status" value="1"/>
</dbReference>
<dbReference type="InterPro" id="IPR007197">
    <property type="entry name" value="rSAM"/>
</dbReference>
<dbReference type="Pfam" id="PF04055">
    <property type="entry name" value="Radical_SAM"/>
    <property type="match status" value="1"/>
</dbReference>
<dbReference type="SUPFAM" id="SSF102114">
    <property type="entry name" value="Radical SAM enzymes"/>
    <property type="match status" value="1"/>
</dbReference>
<evidence type="ECO:0000256" key="1">
    <source>
        <dbReference type="ARBA" id="ARBA00001966"/>
    </source>
</evidence>
<dbReference type="Gene3D" id="3.20.20.70">
    <property type="entry name" value="Aldolase class I"/>
    <property type="match status" value="1"/>
</dbReference>
<keyword evidence="5" id="KW-0408">Iron</keyword>
<dbReference type="PROSITE" id="PS51918">
    <property type="entry name" value="RADICAL_SAM"/>
    <property type="match status" value="1"/>
</dbReference>
<gene>
    <name evidence="8" type="ORF">FDK22_14215</name>
</gene>
<dbReference type="OrthoDB" id="9782387at2"/>
<dbReference type="PANTHER" id="PTHR30352:SF13">
    <property type="entry name" value="GLYCYL-RADICAL ENZYME ACTIVATING ENZYME YJJW-RELATED"/>
    <property type="match status" value="1"/>
</dbReference>
<dbReference type="InterPro" id="IPR034457">
    <property type="entry name" value="Organic_radical-activating"/>
</dbReference>
<dbReference type="Proteomes" id="UP000308901">
    <property type="component" value="Unassembled WGS sequence"/>
</dbReference>
<dbReference type="GO" id="GO:0003824">
    <property type="term" value="F:catalytic activity"/>
    <property type="evidence" value="ECO:0007669"/>
    <property type="project" value="InterPro"/>
</dbReference>
<dbReference type="CDD" id="cd01335">
    <property type="entry name" value="Radical_SAM"/>
    <property type="match status" value="1"/>
</dbReference>
<dbReference type="InterPro" id="IPR013785">
    <property type="entry name" value="Aldolase_TIM"/>
</dbReference>
<dbReference type="InterPro" id="IPR058240">
    <property type="entry name" value="rSAM_sf"/>
</dbReference>
<protein>
    <submittedName>
        <fullName evidence="8">Anaerobic ribonucleoside-triphosphate reductase activating protein</fullName>
    </submittedName>
</protein>
<feature type="domain" description="Radical SAM core" evidence="7">
    <location>
        <begin position="12"/>
        <end position="223"/>
    </location>
</feature>
<proteinExistence type="predicted"/>
<dbReference type="RefSeq" id="WP_138153654.1">
    <property type="nucleotide sequence ID" value="NZ_VANU01000007.1"/>
</dbReference>
<sequence>MKKIIYNITPFTTVDYKDHLSCIVWFNSCNMRCKYCYNPDIVNSKSGLYTIEDLINFLMKRVGLLDGVVLSGGEASLHDLEYICKCISTLGFNIKLDTNGSNPNMLKTLLDQKLLDFVAIDFKSTKDKFYDITKSNYYNKFLESLHILENSGIEYEVRTTLHEDLLDEDDINEMQTVLVENGYDKNYYIQNFLETENLSNLKLSEKHFDKSKLISDLNIVWRN</sequence>
<comment type="cofactor">
    <cofactor evidence="1">
        <name>[4Fe-4S] cluster</name>
        <dbReference type="ChEBI" id="CHEBI:49883"/>
    </cofactor>
</comment>
<evidence type="ECO:0000259" key="7">
    <source>
        <dbReference type="PROSITE" id="PS51918"/>
    </source>
</evidence>
<dbReference type="GO" id="GO:0046872">
    <property type="term" value="F:metal ion binding"/>
    <property type="evidence" value="ECO:0007669"/>
    <property type="project" value="UniProtKB-KW"/>
</dbReference>
<evidence type="ECO:0000313" key="9">
    <source>
        <dbReference type="Proteomes" id="UP000308901"/>
    </source>
</evidence>
<dbReference type="NCBIfam" id="TIGR02495">
    <property type="entry name" value="NrdG2"/>
    <property type="match status" value="1"/>
</dbReference>
<keyword evidence="4" id="KW-0479">Metal-binding</keyword>
<accession>A0A5R8XXX0</accession>
<dbReference type="EMBL" id="VANU01000007">
    <property type="protein sequence ID" value="TLP35808.1"/>
    <property type="molecule type" value="Genomic_DNA"/>
</dbReference>
<evidence type="ECO:0000256" key="3">
    <source>
        <dbReference type="ARBA" id="ARBA00022691"/>
    </source>
</evidence>
<keyword evidence="2" id="KW-0004">4Fe-4S</keyword>
<evidence type="ECO:0000313" key="8">
    <source>
        <dbReference type="EMBL" id="TLP35808.1"/>
    </source>
</evidence>
<keyword evidence="9" id="KW-1185">Reference proteome</keyword>
<dbReference type="AlphaFoldDB" id="A0A5R8XXX0"/>
<dbReference type="GO" id="GO:0051539">
    <property type="term" value="F:4 iron, 4 sulfur cluster binding"/>
    <property type="evidence" value="ECO:0007669"/>
    <property type="project" value="UniProtKB-KW"/>
</dbReference>
<comment type="caution">
    <text evidence="8">The sequence shown here is derived from an EMBL/GenBank/DDBJ whole genome shotgun (WGS) entry which is preliminary data.</text>
</comment>
<dbReference type="PANTHER" id="PTHR30352">
    <property type="entry name" value="PYRUVATE FORMATE-LYASE-ACTIVATING ENZYME"/>
    <property type="match status" value="1"/>
</dbReference>
<dbReference type="SFLD" id="SFLDG01067">
    <property type="entry name" value="SPASM/twitch_domain_containing"/>
    <property type="match status" value="1"/>
</dbReference>
<evidence type="ECO:0000256" key="4">
    <source>
        <dbReference type="ARBA" id="ARBA00022723"/>
    </source>
</evidence>
<dbReference type="SFLD" id="SFLDG01094">
    <property type="entry name" value="Uncharacterised_Radical_SAM_Su"/>
    <property type="match status" value="1"/>
</dbReference>
<dbReference type="InterPro" id="IPR012840">
    <property type="entry name" value="NrdG2"/>
</dbReference>
<keyword evidence="6" id="KW-0411">Iron-sulfur</keyword>